<evidence type="ECO:0000256" key="1">
    <source>
        <dbReference type="SAM" id="MobiDB-lite"/>
    </source>
</evidence>
<protein>
    <submittedName>
        <fullName evidence="2">Calpastatin</fullName>
    </submittedName>
</protein>
<dbReference type="AlphaFoldDB" id="A0A7J8IWC0"/>
<evidence type="ECO:0000313" key="3">
    <source>
        <dbReference type="Proteomes" id="UP000550707"/>
    </source>
</evidence>
<dbReference type="Proteomes" id="UP000550707">
    <property type="component" value="Unassembled WGS sequence"/>
</dbReference>
<comment type="caution">
    <text evidence="2">The sequence shown here is derived from an EMBL/GenBank/DDBJ whole genome shotgun (WGS) entry which is preliminary data.</text>
</comment>
<feature type="region of interest" description="Disordered" evidence="1">
    <location>
        <begin position="1"/>
        <end position="31"/>
    </location>
</feature>
<reference evidence="2 3" key="1">
    <citation type="journal article" date="2020" name="Nature">
        <title>Six reference-quality genomes reveal evolution of bat adaptations.</title>
        <authorList>
            <person name="Jebb D."/>
            <person name="Huang Z."/>
            <person name="Pippel M."/>
            <person name="Hughes G.M."/>
            <person name="Lavrichenko K."/>
            <person name="Devanna P."/>
            <person name="Winkler S."/>
            <person name="Jermiin L.S."/>
            <person name="Skirmuntt E.C."/>
            <person name="Katzourakis A."/>
            <person name="Burkitt-Gray L."/>
            <person name="Ray D.A."/>
            <person name="Sullivan K.A.M."/>
            <person name="Roscito J.G."/>
            <person name="Kirilenko B.M."/>
            <person name="Davalos L.M."/>
            <person name="Corthals A.P."/>
            <person name="Power M.L."/>
            <person name="Jones G."/>
            <person name="Ransome R.D."/>
            <person name="Dechmann D.K.N."/>
            <person name="Locatelli A.G."/>
            <person name="Puechmaille S.J."/>
            <person name="Fedrigo O."/>
            <person name="Jarvis E.D."/>
            <person name="Hiller M."/>
            <person name="Vernes S.C."/>
            <person name="Myers E.W."/>
            <person name="Teeling E.C."/>
        </authorList>
    </citation>
    <scope>NUCLEOTIDE SEQUENCE [LARGE SCALE GENOMIC DNA]</scope>
    <source>
        <strain evidence="2">MMolMol1</strain>
        <tissue evidence="2">Muscle</tissue>
    </source>
</reference>
<organism evidence="2 3">
    <name type="scientific">Molossus molossus</name>
    <name type="common">Pallas' mastiff bat</name>
    <name type="synonym">Vespertilio molossus</name>
    <dbReference type="NCBI Taxonomy" id="27622"/>
    <lineage>
        <taxon>Eukaryota</taxon>
        <taxon>Metazoa</taxon>
        <taxon>Chordata</taxon>
        <taxon>Craniata</taxon>
        <taxon>Vertebrata</taxon>
        <taxon>Euteleostomi</taxon>
        <taxon>Mammalia</taxon>
        <taxon>Eutheria</taxon>
        <taxon>Laurasiatheria</taxon>
        <taxon>Chiroptera</taxon>
        <taxon>Yangochiroptera</taxon>
        <taxon>Molossidae</taxon>
        <taxon>Molossus</taxon>
    </lineage>
</organism>
<dbReference type="EMBL" id="JACASF010000003">
    <property type="protein sequence ID" value="KAF6488936.1"/>
    <property type="molecule type" value="Genomic_DNA"/>
</dbReference>
<evidence type="ECO:0000313" key="2">
    <source>
        <dbReference type="EMBL" id="KAF6488936.1"/>
    </source>
</evidence>
<keyword evidence="3" id="KW-1185">Reference proteome</keyword>
<proteinExistence type="predicted"/>
<name>A0A7J8IWC0_MOLMO</name>
<accession>A0A7J8IWC0</accession>
<feature type="compositionally biased region" description="Low complexity" evidence="1">
    <location>
        <begin position="19"/>
        <end position="31"/>
    </location>
</feature>
<gene>
    <name evidence="2" type="ORF">HJG59_002139</name>
</gene>
<sequence>MHQTQEASMLIKKKRLPDQVSSQHQRSQQNQRLNLRTQFLLAGRVLLLV</sequence>